<proteinExistence type="predicted"/>
<dbReference type="PANTHER" id="PTHR43397">
    <property type="entry name" value="ERGOTHIONEINE BIOSYNTHESIS PROTEIN 1"/>
    <property type="match status" value="1"/>
</dbReference>
<protein>
    <recommendedName>
        <fullName evidence="4">Histidine-specific methyltransferase SAM-dependent domain-containing protein</fullName>
    </recommendedName>
</protein>
<evidence type="ECO:0000313" key="5">
    <source>
        <dbReference type="EMBL" id="CAI6040631.1"/>
    </source>
</evidence>
<dbReference type="InterPro" id="IPR019257">
    <property type="entry name" value="MeTrfase_dom"/>
</dbReference>
<comment type="caution">
    <text evidence="5">The sequence shown here is derived from an EMBL/GenBank/DDBJ whole genome shotgun (WGS) entry which is preliminary data.</text>
</comment>
<feature type="domain" description="Histidine-specific methyltransferase SAM-dependent" evidence="4">
    <location>
        <begin position="199"/>
        <end position="453"/>
    </location>
</feature>
<dbReference type="GO" id="GO:0032259">
    <property type="term" value="P:methylation"/>
    <property type="evidence" value="ECO:0007669"/>
    <property type="project" value="UniProtKB-KW"/>
</dbReference>
<dbReference type="EMBL" id="CABFNP030000533">
    <property type="protein sequence ID" value="CAI6040631.1"/>
    <property type="molecule type" value="Genomic_DNA"/>
</dbReference>
<sequence length="514" mass="58175">MPQLHQVAEPYVPDGRILSELRALAQSTRWWVACCRDFSNTPKLTSALNTALEGLVKFACELEALRKRQTAYPPIISHSTTGQRSYSNEVMDYSTFFLEAMDRSEWVKGSIGPAGRQELEETLWNEAEEKFRLVQDMATSREHHLDLVRLAAALGAAAESTELLAFDISLSMQPTSGPIEGVSKPSFPDELQNKEFFFQGDHSWEDVSQSSLYHQTRPDEDILAANCEKMMRDLPTSFRMVDLGTGGLDKIVTLLREVVKQGKSCYYLAIDVSLKTLNKQVNALKKLFRGHPKIQIRGYQADIGSAHRFLATLPGPIRFLSLGSVLLNDMNPASRLKPYSQLLRRRPGSSLHISQDASTAVDRAELMEAYGQPEFMDFIRQRLCQLHGFNLEDWELDHSLDDGPPFHHVFILKGKGIRAGEEHRFFPSCKPDIETIKSISSSQGLSIYEIYKNEGSRMIHCKMNSQHNEPEPFIFQNHTIMINILKTLSKSGHEAFSVAMESIIPRPILQFYSH</sequence>
<name>A0AA35PUG6_9HYPO</name>
<dbReference type="PANTHER" id="PTHR43397:SF1">
    <property type="entry name" value="ERGOTHIONEINE BIOSYNTHESIS PROTEIN 1"/>
    <property type="match status" value="1"/>
</dbReference>
<keyword evidence="6" id="KW-1185">Reference proteome</keyword>
<evidence type="ECO:0000259" key="4">
    <source>
        <dbReference type="Pfam" id="PF10017"/>
    </source>
</evidence>
<keyword evidence="2" id="KW-0808">Transferase</keyword>
<evidence type="ECO:0000256" key="2">
    <source>
        <dbReference type="ARBA" id="ARBA00022679"/>
    </source>
</evidence>
<dbReference type="InterPro" id="IPR029063">
    <property type="entry name" value="SAM-dependent_MTases_sf"/>
</dbReference>
<dbReference type="Gene3D" id="3.40.50.150">
    <property type="entry name" value="Vaccinia Virus protein VP39"/>
    <property type="match status" value="1"/>
</dbReference>
<dbReference type="Pfam" id="PF10017">
    <property type="entry name" value="Methyltransf_33"/>
    <property type="match status" value="1"/>
</dbReference>
<keyword evidence="3" id="KW-0949">S-adenosyl-L-methionine</keyword>
<gene>
    <name evidence="5" type="ORF">CCHLO57077_00018717</name>
</gene>
<dbReference type="Proteomes" id="UP001160390">
    <property type="component" value="Unassembled WGS sequence"/>
</dbReference>
<evidence type="ECO:0000256" key="1">
    <source>
        <dbReference type="ARBA" id="ARBA00022603"/>
    </source>
</evidence>
<dbReference type="AlphaFoldDB" id="A0AA35PUG6"/>
<evidence type="ECO:0000313" key="6">
    <source>
        <dbReference type="Proteomes" id="UP001160390"/>
    </source>
</evidence>
<reference evidence="5" key="1">
    <citation type="submission" date="2023-01" db="EMBL/GenBank/DDBJ databases">
        <authorList>
            <person name="Piombo E."/>
        </authorList>
    </citation>
    <scope>NUCLEOTIDE SEQUENCE</scope>
</reference>
<dbReference type="InterPro" id="IPR051128">
    <property type="entry name" value="EgtD_Methyltrsf_superfamily"/>
</dbReference>
<dbReference type="GO" id="GO:0008168">
    <property type="term" value="F:methyltransferase activity"/>
    <property type="evidence" value="ECO:0007669"/>
    <property type="project" value="UniProtKB-KW"/>
</dbReference>
<keyword evidence="1" id="KW-0489">Methyltransferase</keyword>
<organism evidence="5 6">
    <name type="scientific">Clonostachys chloroleuca</name>
    <dbReference type="NCBI Taxonomy" id="1926264"/>
    <lineage>
        <taxon>Eukaryota</taxon>
        <taxon>Fungi</taxon>
        <taxon>Dikarya</taxon>
        <taxon>Ascomycota</taxon>
        <taxon>Pezizomycotina</taxon>
        <taxon>Sordariomycetes</taxon>
        <taxon>Hypocreomycetidae</taxon>
        <taxon>Hypocreales</taxon>
        <taxon>Bionectriaceae</taxon>
        <taxon>Clonostachys</taxon>
    </lineage>
</organism>
<evidence type="ECO:0000256" key="3">
    <source>
        <dbReference type="ARBA" id="ARBA00022691"/>
    </source>
</evidence>
<accession>A0AA35PUG6</accession>